<dbReference type="InterPro" id="IPR019051">
    <property type="entry name" value="Trp_biosyn_TM_oprn/chp"/>
</dbReference>
<evidence type="ECO:0000313" key="3">
    <source>
        <dbReference type="EMBL" id="MEA5454327.1"/>
    </source>
</evidence>
<keyword evidence="2" id="KW-0812">Transmembrane</keyword>
<accession>A0ABU5T3U4</accession>
<feature type="compositionally biased region" description="Low complexity" evidence="1">
    <location>
        <begin position="181"/>
        <end position="194"/>
    </location>
</feature>
<dbReference type="RefSeq" id="WP_323278154.1">
    <property type="nucleotide sequence ID" value="NZ_JAYGGQ010000003.1"/>
</dbReference>
<proteinExistence type="predicted"/>
<feature type="transmembrane region" description="Helical" evidence="2">
    <location>
        <begin position="146"/>
        <end position="168"/>
    </location>
</feature>
<feature type="region of interest" description="Disordered" evidence="1">
    <location>
        <begin position="177"/>
        <end position="227"/>
    </location>
</feature>
<feature type="transmembrane region" description="Helical" evidence="2">
    <location>
        <begin position="28"/>
        <end position="49"/>
    </location>
</feature>
<evidence type="ECO:0000313" key="4">
    <source>
        <dbReference type="Proteomes" id="UP001304769"/>
    </source>
</evidence>
<keyword evidence="2" id="KW-1133">Transmembrane helix</keyword>
<dbReference type="EMBL" id="JAYGGQ010000003">
    <property type="protein sequence ID" value="MEA5454327.1"/>
    <property type="molecule type" value="Genomic_DNA"/>
</dbReference>
<protein>
    <submittedName>
        <fullName evidence="3">Trp biosynthesis-associated membrane protein</fullName>
    </submittedName>
</protein>
<organism evidence="3 4">
    <name type="scientific">Sinomonas terricola</name>
    <dbReference type="NCBI Taxonomy" id="3110330"/>
    <lineage>
        <taxon>Bacteria</taxon>
        <taxon>Bacillati</taxon>
        <taxon>Actinomycetota</taxon>
        <taxon>Actinomycetes</taxon>
        <taxon>Micrococcales</taxon>
        <taxon>Micrococcaceae</taxon>
        <taxon>Sinomonas</taxon>
    </lineage>
</organism>
<name>A0ABU5T3U4_9MICC</name>
<sequence>MPEPSETVDRTTAGHEPRRVAVWARKSTVVALSVLVAVVAFATTTQTWVDADVQGAAVRTAHVAVQGSKAATAVTALALVGLAGVLAAAVAGRIGRGVASVVVVLAGLGVAAACLAVIADPRGAADSSIAKATGASGGPATTALTWYPAAAAVAGLLLALCGVLALLASRRWPTRTKYDAGRPGASRGRAGAADDGARTGDRAGEPAGRVDDIDGWDQLTRGEDPTD</sequence>
<feature type="transmembrane region" description="Helical" evidence="2">
    <location>
        <begin position="69"/>
        <end position="91"/>
    </location>
</feature>
<keyword evidence="2" id="KW-0472">Membrane</keyword>
<evidence type="ECO:0000256" key="2">
    <source>
        <dbReference type="SAM" id="Phobius"/>
    </source>
</evidence>
<feature type="transmembrane region" description="Helical" evidence="2">
    <location>
        <begin position="98"/>
        <end position="119"/>
    </location>
</feature>
<reference evidence="3 4" key="1">
    <citation type="submission" date="2023-12" db="EMBL/GenBank/DDBJ databases">
        <title>Sinomonas terricola sp. nov, isolated from litchi orchard soil in Guangdong, PR China.</title>
        <authorList>
            <person name="Jiaxin W."/>
            <person name="Yang Z."/>
            <person name="Honghui Z."/>
        </authorList>
    </citation>
    <scope>NUCLEOTIDE SEQUENCE [LARGE SCALE GENOMIC DNA]</scope>
    <source>
        <strain evidence="3 4">JGH33</strain>
    </source>
</reference>
<evidence type="ECO:0000256" key="1">
    <source>
        <dbReference type="SAM" id="MobiDB-lite"/>
    </source>
</evidence>
<gene>
    <name evidence="3" type="ORF">SPF06_06295</name>
</gene>
<feature type="compositionally biased region" description="Basic and acidic residues" evidence="1">
    <location>
        <begin position="195"/>
        <end position="212"/>
    </location>
</feature>
<keyword evidence="4" id="KW-1185">Reference proteome</keyword>
<dbReference type="Pfam" id="PF09534">
    <property type="entry name" value="Trp_oprn_chp"/>
    <property type="match status" value="1"/>
</dbReference>
<dbReference type="Proteomes" id="UP001304769">
    <property type="component" value="Unassembled WGS sequence"/>
</dbReference>
<comment type="caution">
    <text evidence="3">The sequence shown here is derived from an EMBL/GenBank/DDBJ whole genome shotgun (WGS) entry which is preliminary data.</text>
</comment>